<proteinExistence type="predicted"/>
<sequence>MGPEYRRKRHIRAILRMEPVGVSCAGYGICFSNPFPRVFYGI</sequence>
<organism evidence="1 2">
    <name type="scientific">Treponema paraluiscuniculi</name>
    <dbReference type="NCBI Taxonomy" id="53435"/>
    <lineage>
        <taxon>Bacteria</taxon>
        <taxon>Pseudomonadati</taxon>
        <taxon>Spirochaetota</taxon>
        <taxon>Spirochaetia</taxon>
        <taxon>Spirochaetales</taxon>
        <taxon>Treponemataceae</taxon>
        <taxon>Treponema</taxon>
    </lineage>
</organism>
<keyword evidence="2" id="KW-1185">Reference proteome</keyword>
<accession>A0ABY9E481</accession>
<evidence type="ECO:0000313" key="2">
    <source>
        <dbReference type="Proteomes" id="UP001321460"/>
    </source>
</evidence>
<dbReference type="Proteomes" id="UP001321460">
    <property type="component" value="Chromosome"/>
</dbReference>
<dbReference type="EMBL" id="CP097901">
    <property type="protein sequence ID" value="WKC71971.1"/>
    <property type="molecule type" value="Genomic_DNA"/>
</dbReference>
<evidence type="ECO:0000313" key="1">
    <source>
        <dbReference type="EMBL" id="WKC71971.1"/>
    </source>
</evidence>
<reference evidence="1 2" key="1">
    <citation type="submission" date="2022-05" db="EMBL/GenBank/DDBJ databases">
        <title>Treponema leporis L2 test.</title>
        <authorList>
            <person name="Cejkova D."/>
        </authorList>
    </citation>
    <scope>NUCLEOTIDE SEQUENCE [LARGE SCALE GENOMIC DNA]</scope>
    <source>
        <strain evidence="1 2">L2</strain>
    </source>
</reference>
<protein>
    <submittedName>
        <fullName evidence="1">Uncharacterized protein</fullName>
    </submittedName>
</protein>
<gene>
    <name evidence="1" type="ORF">TPLL2_0082a</name>
</gene>
<name>A0ABY9E481_9SPIR</name>